<protein>
    <submittedName>
        <fullName evidence="1">Uncharacterized protein</fullName>
    </submittedName>
</protein>
<evidence type="ECO:0000313" key="1">
    <source>
        <dbReference type="EMBL" id="EQB12664.1"/>
    </source>
</evidence>
<proteinExistence type="predicted"/>
<dbReference type="RefSeq" id="WP_021227419.1">
    <property type="nucleotide sequence ID" value="NZ_ATDP01000102.1"/>
</dbReference>
<organism evidence="1 2">
    <name type="scientific">Sphingobium lactosutens DS20</name>
    <dbReference type="NCBI Taxonomy" id="1331060"/>
    <lineage>
        <taxon>Bacteria</taxon>
        <taxon>Pseudomonadati</taxon>
        <taxon>Pseudomonadota</taxon>
        <taxon>Alphaproteobacteria</taxon>
        <taxon>Sphingomonadales</taxon>
        <taxon>Sphingomonadaceae</taxon>
        <taxon>Sphingobium</taxon>
    </lineage>
</organism>
<keyword evidence="2" id="KW-1185">Reference proteome</keyword>
<dbReference type="EMBL" id="ATDP01000102">
    <property type="protein sequence ID" value="EQB12664.1"/>
    <property type="molecule type" value="Genomic_DNA"/>
</dbReference>
<accession>T0ISL0</accession>
<sequence>MEVYSQERFIICTGNVVHDRPIAERQAMLANMVNQMAPAAPPEVELTGDDNVDWSGAAQAAEDTGELGRLFRGDWEDRYESQSEADLALVKLLLPITESPLECWRTFRLSKLGAREKANRPC</sequence>
<dbReference type="Proteomes" id="UP000015531">
    <property type="component" value="Unassembled WGS sequence"/>
</dbReference>
<dbReference type="OrthoDB" id="1496333at2"/>
<dbReference type="PATRIC" id="fig|1331060.3.peg.3733"/>
<name>T0ISL0_9SPHN</name>
<comment type="caution">
    <text evidence="1">The sequence shown here is derived from an EMBL/GenBank/DDBJ whole genome shotgun (WGS) entry which is preliminary data.</text>
</comment>
<gene>
    <name evidence="1" type="ORF">RLDS_19320</name>
</gene>
<dbReference type="AlphaFoldDB" id="T0ISL0"/>
<dbReference type="eggNOG" id="COG4983">
    <property type="taxonomic scope" value="Bacteria"/>
</dbReference>
<evidence type="ECO:0000313" key="2">
    <source>
        <dbReference type="Proteomes" id="UP000015531"/>
    </source>
</evidence>
<reference evidence="1 2" key="1">
    <citation type="journal article" date="2013" name="Genome Announc.">
        <title>Draft Genome Sequence of Sphingobium lactosutens Strain DS20T, Isolated from a Hexachlorocyclohexane Dumpsite.</title>
        <authorList>
            <person name="Kumar R."/>
            <person name="Dwivedi V."/>
            <person name="Negi V."/>
            <person name="Khurana J.P."/>
            <person name="Lal R."/>
        </authorList>
    </citation>
    <scope>NUCLEOTIDE SEQUENCE [LARGE SCALE GENOMIC DNA]</scope>
    <source>
        <strain evidence="1 2">DS20</strain>
    </source>
</reference>